<evidence type="ECO:0000313" key="1">
    <source>
        <dbReference type="EMBL" id="ONK73181.1"/>
    </source>
</evidence>
<dbReference type="Gramene" id="ONK73181">
    <property type="protein sequence ID" value="ONK73181"/>
    <property type="gene ID" value="A4U43_C04F28110"/>
</dbReference>
<protein>
    <submittedName>
        <fullName evidence="1">Uncharacterized protein</fullName>
    </submittedName>
</protein>
<gene>
    <name evidence="1" type="ORF">A4U43_C04F28110</name>
</gene>
<reference evidence="2" key="1">
    <citation type="journal article" date="2017" name="Nat. Commun.">
        <title>The asparagus genome sheds light on the origin and evolution of a young Y chromosome.</title>
        <authorList>
            <person name="Harkess A."/>
            <person name="Zhou J."/>
            <person name="Xu C."/>
            <person name="Bowers J.E."/>
            <person name="Van der Hulst R."/>
            <person name="Ayyampalayam S."/>
            <person name="Mercati F."/>
            <person name="Riccardi P."/>
            <person name="McKain M.R."/>
            <person name="Kakrana A."/>
            <person name="Tang H."/>
            <person name="Ray J."/>
            <person name="Groenendijk J."/>
            <person name="Arikit S."/>
            <person name="Mathioni S.M."/>
            <person name="Nakano M."/>
            <person name="Shan H."/>
            <person name="Telgmann-Rauber A."/>
            <person name="Kanno A."/>
            <person name="Yue Z."/>
            <person name="Chen H."/>
            <person name="Li W."/>
            <person name="Chen Y."/>
            <person name="Xu X."/>
            <person name="Zhang Y."/>
            <person name="Luo S."/>
            <person name="Chen H."/>
            <person name="Gao J."/>
            <person name="Mao Z."/>
            <person name="Pires J.C."/>
            <person name="Luo M."/>
            <person name="Kudrna D."/>
            <person name="Wing R.A."/>
            <person name="Meyers B.C."/>
            <person name="Yi K."/>
            <person name="Kong H."/>
            <person name="Lavrijsen P."/>
            <person name="Sunseri F."/>
            <person name="Falavigna A."/>
            <person name="Ye Y."/>
            <person name="Leebens-Mack J.H."/>
            <person name="Chen G."/>
        </authorList>
    </citation>
    <scope>NUCLEOTIDE SEQUENCE [LARGE SCALE GENOMIC DNA]</scope>
    <source>
        <strain evidence="2">cv. DH0086</strain>
    </source>
</reference>
<organism evidence="1 2">
    <name type="scientific">Asparagus officinalis</name>
    <name type="common">Garden asparagus</name>
    <dbReference type="NCBI Taxonomy" id="4686"/>
    <lineage>
        <taxon>Eukaryota</taxon>
        <taxon>Viridiplantae</taxon>
        <taxon>Streptophyta</taxon>
        <taxon>Embryophyta</taxon>
        <taxon>Tracheophyta</taxon>
        <taxon>Spermatophyta</taxon>
        <taxon>Magnoliopsida</taxon>
        <taxon>Liliopsida</taxon>
        <taxon>Asparagales</taxon>
        <taxon>Asparagaceae</taxon>
        <taxon>Asparagoideae</taxon>
        <taxon>Asparagus</taxon>
    </lineage>
</organism>
<name>A0A5P1F955_ASPOF</name>
<evidence type="ECO:0000313" key="2">
    <source>
        <dbReference type="Proteomes" id="UP000243459"/>
    </source>
</evidence>
<accession>A0A5P1F955</accession>
<sequence>MTTSPQPPRLEQEDLGHHLQMDEVASKLASSSSYFQYSCPGLWPSPDLLIRQGKATRDVEVSRDLLKSRLRNPRPKFPWQSNPSFIANNRKLTTRCHRRCRTKNGKGYFEEARGDIATNVELLGFVNREAG</sequence>
<keyword evidence="2" id="KW-1185">Reference proteome</keyword>
<dbReference type="AlphaFoldDB" id="A0A5P1F955"/>
<dbReference type="EMBL" id="CM007384">
    <property type="protein sequence ID" value="ONK73181.1"/>
    <property type="molecule type" value="Genomic_DNA"/>
</dbReference>
<dbReference type="Proteomes" id="UP000243459">
    <property type="component" value="Chromosome 4"/>
</dbReference>
<proteinExistence type="predicted"/>